<dbReference type="Proteomes" id="UP001631969">
    <property type="component" value="Unassembled WGS sequence"/>
</dbReference>
<keyword evidence="2" id="KW-1185">Reference proteome</keyword>
<accession>A0ACC7P520</accession>
<gene>
    <name evidence="1" type="ORF">ACI1P1_19155</name>
</gene>
<dbReference type="EMBL" id="JBJURJ010000013">
    <property type="protein sequence ID" value="MFM9330422.1"/>
    <property type="molecule type" value="Genomic_DNA"/>
</dbReference>
<protein>
    <submittedName>
        <fullName evidence="1">D-2-hydroxyacid dehydrogenase</fullName>
    </submittedName>
</protein>
<evidence type="ECO:0000313" key="2">
    <source>
        <dbReference type="Proteomes" id="UP001631969"/>
    </source>
</evidence>
<name>A0ACC7P520_9BACL</name>
<evidence type="ECO:0000313" key="1">
    <source>
        <dbReference type="EMBL" id="MFM9330422.1"/>
    </source>
</evidence>
<proteinExistence type="predicted"/>
<comment type="caution">
    <text evidence="1">The sequence shown here is derived from an EMBL/GenBank/DDBJ whole genome shotgun (WGS) entry which is preliminary data.</text>
</comment>
<organism evidence="1 2">
    <name type="scientific">Paenibacillus mesotrionivorans</name>
    <dbReference type="NCBI Taxonomy" id="3160968"/>
    <lineage>
        <taxon>Bacteria</taxon>
        <taxon>Bacillati</taxon>
        <taxon>Bacillota</taxon>
        <taxon>Bacilli</taxon>
        <taxon>Bacillales</taxon>
        <taxon>Paenibacillaceae</taxon>
        <taxon>Paenibacillus</taxon>
    </lineage>
</organism>
<reference evidence="1" key="1">
    <citation type="submission" date="2024-12" db="EMBL/GenBank/DDBJ databases">
        <authorList>
            <person name="Wu N."/>
        </authorList>
    </citation>
    <scope>NUCLEOTIDE SEQUENCE</scope>
    <source>
        <strain evidence="1">P15</strain>
    </source>
</reference>
<sequence>MKIIVYAPKNADTLLTLLEEGLPEGLTLVHCRSREEVSALAADAVGFIAAGGGMPDSAMLEELPRLAWVQILSAGADKLPLEELHRRGIRLTNAKGVHQIQMSEFALLQMLQWARRADLHFSNQLDKRWGRRVPSGELHGQTVGILGTGSIGQAIAAKAQAFGMRTLGYNTSGRPELHFDGVFHGADGLLTVLGESDYVVVIVPSTPDTQGLIGQEQLHAMKPSACLINLARGTVVSEPELIAALQNGIIAGAALDVFEEEPLPPESPLWELPNVLITPHVAGASPHYNERAAGIVRENLRRLAEDPDGPLHNEMDLSQGY</sequence>